<name>A0A1Y5S3P7_9RHOB</name>
<keyword evidence="4" id="KW-0436">Ligase</keyword>
<dbReference type="PANTHER" id="PTHR44119:SF4">
    <property type="entry name" value="AEROBIC COBALTOCHELATASE SUBUNIT COBN"/>
    <property type="match status" value="1"/>
</dbReference>
<gene>
    <name evidence="4" type="primary">cobN</name>
    <name evidence="4" type="ORF">PAM7971_01243</name>
</gene>
<accession>A0A1Y5S3P7</accession>
<dbReference type="GO" id="GO:0051116">
    <property type="term" value="F:cobaltochelatase activity"/>
    <property type="evidence" value="ECO:0007669"/>
    <property type="project" value="UniProtKB-UniRule"/>
</dbReference>
<dbReference type="Pfam" id="PF02514">
    <property type="entry name" value="CobN-Mg_chel"/>
    <property type="match status" value="1"/>
</dbReference>
<evidence type="ECO:0000313" key="5">
    <source>
        <dbReference type="Proteomes" id="UP000193307"/>
    </source>
</evidence>
<dbReference type="OrthoDB" id="9757976at2"/>
<evidence type="ECO:0000256" key="1">
    <source>
        <dbReference type="NCBIfam" id="TIGR02257"/>
    </source>
</evidence>
<dbReference type="EC" id="6.6.1.2" evidence="1"/>
<feature type="region of interest" description="Disordered" evidence="2">
    <location>
        <begin position="976"/>
        <end position="998"/>
    </location>
</feature>
<dbReference type="AlphaFoldDB" id="A0A1Y5S3P7"/>
<feature type="domain" description="CobN/magnesium chelatase" evidence="3">
    <location>
        <begin position="138"/>
        <end position="1214"/>
    </location>
</feature>
<sequence length="1224" mass="132558">MHLLAATAGSVDDGTEAVDLSQSPADIVVISAADTELALLSEAHANLKDAPNLRLASMMHLRHPMSVDLHLDDCACKSRLVIARVLGGTGYWKYGVEQYAARLHDAGVPIVLLPGDDKPDAELAALSTVSSDHYHALWSYLTEGGADNARNFLLYAQALLDGGEMPEGAKPLLRSGLYWPDQGLTRLDTLRADWTKDAPVVPIVFYRALVQGAGLAPINGLVKSLSAKGLNPMPIFVASLKDPVSVATLETLFKDAPPSAILNCTSFAVGTPEGTGGQNPLAAGFANGAPVFQVVLSSSSEDAWATGTTGLSARDIAMNVALPEVDGRVLTRAVSFKGEAYFDTATQCPIATYKANENRINFVADLTANWCALRHSDTADRKVALILANYPNKDGRLANGVGLDTPAATVGTLGALKNAGYSVENIPANSDALMQSILAGPTNWLTDRAERSGGERLTLSDYRTSYDALPQAVRTQIEDRWGQPETDPFFDGKSFALSILTYGNAVVGIQPARGYNIDPTETYHAPDLVPPHNYLAFYFYLRSVFGAHALVHMGKHGNLEWLPGKATSLSEECLPEAVMGPMPHLYPFIVNDPGEGTQAKRRAQAVIIDHLTPPLTRAETYGPLRDLEALVDEYFEASGVDPRRISALRKEILSMSSVTGLDRDIGMTGDEDGDFAKLDAYLCELKEAQIRDGLHIFGQAPEGRLARDLALALVRVPRGDGKGADASFIRALAADFDFDFDPLDCDMSQTWTGSKAGVLAELGSDIWRSTGDTVERLELYAAHLLDNRGASIGPASQTVLDHLRNTVLPMVTACGPAEIAGLLTGLAGRFVPAGPSGAPTRGRMDVLPTGRNFFSVDARAVPTQTAWKLGWKSANLLIERHLQDHGDWPRAMLLTAWGTANMRTGGDDIAQALALMGVKPKWDQMSRRVTGFEILPAGVLGRPRVDVTLRVSGFFRDAFPQLIALVDSAARAVQELDETDDQNPAAARTREGESTARVFGSKPGAYGAGLQAMIDERLWEGRSDLGEAYLEWGGYAYGAGREGVKDRAGFEARLSQVEAIVHNQDNREHDLLDSDDYYQFEGGAASAVAALQGQERPIYHNDHSRPERPVIRTLDEEIGRVVRSRVVNPKWIDGVKRHGYKGAFEIAATVDYLFAFSATTHAVKDHHFDMVHTAFIEDDDTRDFIKDHNAPALKEIAERLLEAMDRGLWRPRSNSARTALEALL</sequence>
<dbReference type="PANTHER" id="PTHR44119">
    <property type="entry name" value="MAGNESIUM-CHELATASE SUBUNIT CHLH, CHLOROPLASTIC"/>
    <property type="match status" value="1"/>
</dbReference>
<dbReference type="NCBIfam" id="TIGR02257">
    <property type="entry name" value="cobalto_cobN"/>
    <property type="match status" value="1"/>
</dbReference>
<evidence type="ECO:0000259" key="3">
    <source>
        <dbReference type="Pfam" id="PF02514"/>
    </source>
</evidence>
<dbReference type="STRING" id="658057.SAMN04488032_10865"/>
<keyword evidence="5" id="KW-1185">Reference proteome</keyword>
<proteinExistence type="predicted"/>
<dbReference type="GO" id="GO:0009236">
    <property type="term" value="P:cobalamin biosynthetic process"/>
    <property type="evidence" value="ECO:0007669"/>
    <property type="project" value="UniProtKB-UniRule"/>
</dbReference>
<dbReference type="RefSeq" id="WP_085848136.1">
    <property type="nucleotide sequence ID" value="NZ_FNZV01000008.1"/>
</dbReference>
<dbReference type="InterPro" id="IPR011953">
    <property type="entry name" value="Cobalto_CobN"/>
</dbReference>
<dbReference type="InterPro" id="IPR003672">
    <property type="entry name" value="CobN/Mg_chltase"/>
</dbReference>
<reference evidence="4 5" key="1">
    <citation type="submission" date="2017-03" db="EMBL/GenBank/DDBJ databases">
        <authorList>
            <person name="Afonso C.L."/>
            <person name="Miller P.J."/>
            <person name="Scott M.A."/>
            <person name="Spackman E."/>
            <person name="Goraichik I."/>
            <person name="Dimitrov K.M."/>
            <person name="Suarez D.L."/>
            <person name="Swayne D.E."/>
        </authorList>
    </citation>
    <scope>NUCLEOTIDE SEQUENCE [LARGE SCALE GENOMIC DNA]</scope>
    <source>
        <strain evidence="4 5">CECT 7971</strain>
    </source>
</reference>
<dbReference type="CDD" id="cd10150">
    <property type="entry name" value="CobN_like"/>
    <property type="match status" value="1"/>
</dbReference>
<dbReference type="Proteomes" id="UP000193307">
    <property type="component" value="Unassembled WGS sequence"/>
</dbReference>
<organism evidence="4 5">
    <name type="scientific">Pacificibacter marinus</name>
    <dbReference type="NCBI Taxonomy" id="658057"/>
    <lineage>
        <taxon>Bacteria</taxon>
        <taxon>Pseudomonadati</taxon>
        <taxon>Pseudomonadota</taxon>
        <taxon>Alphaproteobacteria</taxon>
        <taxon>Rhodobacterales</taxon>
        <taxon>Roseobacteraceae</taxon>
        <taxon>Pacificibacter</taxon>
    </lineage>
</organism>
<protein>
    <recommendedName>
        <fullName evidence="1">Cobaltochelatase subunit CobN</fullName>
        <ecNumber evidence="1">6.6.1.2</ecNumber>
    </recommendedName>
</protein>
<dbReference type="EMBL" id="FWFW01000003">
    <property type="protein sequence ID" value="SLN31944.1"/>
    <property type="molecule type" value="Genomic_DNA"/>
</dbReference>
<evidence type="ECO:0000313" key="4">
    <source>
        <dbReference type="EMBL" id="SLN31944.1"/>
    </source>
</evidence>
<evidence type="ECO:0000256" key="2">
    <source>
        <dbReference type="SAM" id="MobiDB-lite"/>
    </source>
</evidence>